<dbReference type="InterPro" id="IPR018013">
    <property type="entry name" value="Channel_Tsx-like"/>
</dbReference>
<name>A0A009RRH3_ACIBA</name>
<dbReference type="RefSeq" id="WP_032069246.1">
    <property type="nucleotide sequence ID" value="NZ_JEXJ01000171.1"/>
</dbReference>
<reference evidence="3 4" key="1">
    <citation type="submission" date="2014-02" db="EMBL/GenBank/DDBJ databases">
        <title>Comparative genomics and transcriptomics to identify genetic mechanisms underlying the emergence of carbapenem resistant Acinetobacter baumannii (CRAb).</title>
        <authorList>
            <person name="Harris A.D."/>
            <person name="Johnson K.J."/>
            <person name="George J."/>
            <person name="Shefchek K."/>
            <person name="Daugherty S.C."/>
            <person name="Parankush S."/>
            <person name="Sadzewicz L."/>
            <person name="Tallon L."/>
            <person name="Sengamalay N."/>
            <person name="Hazen T.H."/>
            <person name="Rasko D.A."/>
        </authorList>
    </citation>
    <scope>NUCLEOTIDE SEQUENCE [LARGE SCALE GENOMIC DNA]</scope>
    <source>
        <strain evidence="3 4">99063</strain>
    </source>
</reference>
<organism evidence="3 4">
    <name type="scientific">Acinetobacter baumannii 99063</name>
    <dbReference type="NCBI Taxonomy" id="1310630"/>
    <lineage>
        <taxon>Bacteria</taxon>
        <taxon>Pseudomonadati</taxon>
        <taxon>Pseudomonadota</taxon>
        <taxon>Gammaproteobacteria</taxon>
        <taxon>Moraxellales</taxon>
        <taxon>Moraxellaceae</taxon>
        <taxon>Acinetobacter</taxon>
        <taxon>Acinetobacter calcoaceticus/baumannii complex</taxon>
    </lineage>
</organism>
<dbReference type="SUPFAM" id="SSF111364">
    <property type="entry name" value="Tsx-like channel"/>
    <property type="match status" value="1"/>
</dbReference>
<evidence type="ECO:0000256" key="1">
    <source>
        <dbReference type="ARBA" id="ARBA00008728"/>
    </source>
</evidence>
<dbReference type="GO" id="GO:0009279">
    <property type="term" value="C:cell outer membrane"/>
    <property type="evidence" value="ECO:0007669"/>
    <property type="project" value="InterPro"/>
</dbReference>
<evidence type="ECO:0000256" key="2">
    <source>
        <dbReference type="SAM" id="SignalP"/>
    </source>
</evidence>
<proteinExistence type="inferred from homology"/>
<dbReference type="AlphaFoldDB" id="A0A009RRH3"/>
<dbReference type="Gene3D" id="2.40.230.20">
    <property type="entry name" value="Nucleoside-specific channel-forming protein, Tsx-like"/>
    <property type="match status" value="1"/>
</dbReference>
<evidence type="ECO:0000313" key="4">
    <source>
        <dbReference type="Proteomes" id="UP000020735"/>
    </source>
</evidence>
<dbReference type="PATRIC" id="fig|1310630.3.peg.3896"/>
<comment type="similarity">
    <text evidence="1">Belongs to the nucleoside-specific channel-forming outer membrane porin (Tsx) (TC 1.B.10) family.</text>
</comment>
<protein>
    <submittedName>
        <fullName evidence="3">Nucleoside-specific channel-forming, Tsx family protein</fullName>
    </submittedName>
</protein>
<gene>
    <name evidence="3" type="ORF">J529_4098</name>
</gene>
<keyword evidence="2" id="KW-0732">Signal</keyword>
<dbReference type="InterPro" id="IPR036777">
    <property type="entry name" value="Channel_Tsx-like_sf"/>
</dbReference>
<dbReference type="Pfam" id="PF03502">
    <property type="entry name" value="Channel_Tsx"/>
    <property type="match status" value="1"/>
</dbReference>
<feature type="chain" id="PRO_5001450630" evidence="2">
    <location>
        <begin position="22"/>
        <end position="263"/>
    </location>
</feature>
<sequence length="263" mass="30286">MKKNAPYLFLSTCLISTYSFAEESWLNWQSNSISALYGKGFEVEPDTHETITFEHASSWKWGDLYLFVDTYWFDGEKTASQGHNAVYTEIAPLFSIGKLTNTNLSFGPVKDVLIATSFDLSIQDQPGYDDMWTYLVGPGFDLDIKGFDYFTLNFYYRIPDDGNTPSGQWQITPFWSYTVPFLKSSIIFDGYIDWVVNSKGNNSSDFHFNPQIKYDLSPHLGLSPKKLAAGIEYDYWKNKFLIEDTPYFKTNQNATSFIVKYTF</sequence>
<accession>A0A009RRH3</accession>
<feature type="signal peptide" evidence="2">
    <location>
        <begin position="1"/>
        <end position="21"/>
    </location>
</feature>
<evidence type="ECO:0000313" key="3">
    <source>
        <dbReference type="EMBL" id="EXC43703.1"/>
    </source>
</evidence>
<comment type="caution">
    <text evidence="3">The sequence shown here is derived from an EMBL/GenBank/DDBJ whole genome shotgun (WGS) entry which is preliminary data.</text>
</comment>
<dbReference type="EMBL" id="JEXJ01000171">
    <property type="protein sequence ID" value="EXC43703.1"/>
    <property type="molecule type" value="Genomic_DNA"/>
</dbReference>
<dbReference type="Proteomes" id="UP000020735">
    <property type="component" value="Unassembled WGS sequence"/>
</dbReference>